<sequence length="169" mass="19506">MDTDEVKTYYLSYFRKLVLFACKYVGDMDLAQDLVQDVFVSLLNKPVEKIENPDAFFYTATKRKCLDHIKTQTIRSAHHENILSVSESVFHDDAVEKTELENHLLSIINELPGKCKEIFLQSRFEGKSNLLIAEEMQLSKRTVETQISKALKKIREGLTGFKNILLTIF</sequence>
<dbReference type="RefSeq" id="WP_166149054.1">
    <property type="nucleotide sequence ID" value="NZ_JAANYN010000007.1"/>
</dbReference>
<evidence type="ECO:0000259" key="5">
    <source>
        <dbReference type="Pfam" id="PF04542"/>
    </source>
</evidence>
<dbReference type="SUPFAM" id="SSF88659">
    <property type="entry name" value="Sigma3 and sigma4 domains of RNA polymerase sigma factors"/>
    <property type="match status" value="1"/>
</dbReference>
<name>A0ABX0H9I0_9BACT</name>
<dbReference type="InterPro" id="IPR013325">
    <property type="entry name" value="RNA_pol_sigma_r2"/>
</dbReference>
<dbReference type="Proteomes" id="UP000649799">
    <property type="component" value="Unassembled WGS sequence"/>
</dbReference>
<keyword evidence="3" id="KW-0731">Sigma factor</keyword>
<dbReference type="Gene3D" id="1.10.10.10">
    <property type="entry name" value="Winged helix-like DNA-binding domain superfamily/Winged helix DNA-binding domain"/>
    <property type="match status" value="1"/>
</dbReference>
<dbReference type="PANTHER" id="PTHR43133">
    <property type="entry name" value="RNA POLYMERASE ECF-TYPE SIGMA FACTO"/>
    <property type="match status" value="1"/>
</dbReference>
<dbReference type="InterPro" id="IPR014284">
    <property type="entry name" value="RNA_pol_sigma-70_dom"/>
</dbReference>
<dbReference type="InterPro" id="IPR007627">
    <property type="entry name" value="RNA_pol_sigma70_r2"/>
</dbReference>
<dbReference type="SUPFAM" id="SSF88946">
    <property type="entry name" value="Sigma2 domain of RNA polymerase sigma factors"/>
    <property type="match status" value="1"/>
</dbReference>
<dbReference type="PANTHER" id="PTHR43133:SF46">
    <property type="entry name" value="RNA POLYMERASE SIGMA-70 FACTOR ECF SUBFAMILY"/>
    <property type="match status" value="1"/>
</dbReference>
<reference evidence="7 8" key="1">
    <citation type="submission" date="2020-03" db="EMBL/GenBank/DDBJ databases">
        <title>Cyclobacterium plantarum sp. nov., a marine bacterium isolated from a coastal-marine wetland.</title>
        <authorList>
            <person name="Sanchez-Porro C."/>
            <person name="Ventosa A."/>
            <person name="Amoozegar M."/>
        </authorList>
    </citation>
    <scope>NUCLEOTIDE SEQUENCE [LARGE SCALE GENOMIC DNA]</scope>
    <source>
        <strain evidence="7 8">GBPx2</strain>
    </source>
</reference>
<dbReference type="InterPro" id="IPR013249">
    <property type="entry name" value="RNA_pol_sigma70_r4_t2"/>
</dbReference>
<evidence type="ECO:0000256" key="3">
    <source>
        <dbReference type="ARBA" id="ARBA00023082"/>
    </source>
</evidence>
<evidence type="ECO:0000313" key="8">
    <source>
        <dbReference type="Proteomes" id="UP000649799"/>
    </source>
</evidence>
<proteinExistence type="inferred from homology"/>
<comment type="caution">
    <text evidence="7">The sequence shown here is derived from an EMBL/GenBank/DDBJ whole genome shotgun (WGS) entry which is preliminary data.</text>
</comment>
<keyword evidence="8" id="KW-1185">Reference proteome</keyword>
<dbReference type="InterPro" id="IPR013324">
    <property type="entry name" value="RNA_pol_sigma_r3/r4-like"/>
</dbReference>
<accession>A0ABX0H9I0</accession>
<keyword evidence="4" id="KW-0804">Transcription</keyword>
<evidence type="ECO:0000256" key="1">
    <source>
        <dbReference type="ARBA" id="ARBA00010641"/>
    </source>
</evidence>
<organism evidence="7 8">
    <name type="scientific">Cyclobacterium plantarum</name>
    <dbReference type="NCBI Taxonomy" id="2716263"/>
    <lineage>
        <taxon>Bacteria</taxon>
        <taxon>Pseudomonadati</taxon>
        <taxon>Bacteroidota</taxon>
        <taxon>Cytophagia</taxon>
        <taxon>Cytophagales</taxon>
        <taxon>Cyclobacteriaceae</taxon>
        <taxon>Cyclobacterium</taxon>
    </lineage>
</organism>
<dbReference type="NCBIfam" id="TIGR02985">
    <property type="entry name" value="Sig70_bacteroi1"/>
    <property type="match status" value="1"/>
</dbReference>
<dbReference type="InterPro" id="IPR036388">
    <property type="entry name" value="WH-like_DNA-bd_sf"/>
</dbReference>
<protein>
    <submittedName>
        <fullName evidence="7">RNA polymerase sigma-70 factor</fullName>
    </submittedName>
</protein>
<dbReference type="Pfam" id="PF04542">
    <property type="entry name" value="Sigma70_r2"/>
    <property type="match status" value="1"/>
</dbReference>
<gene>
    <name evidence="7" type="ORF">G9Q97_17260</name>
</gene>
<feature type="domain" description="RNA polymerase sigma factor 70 region 4 type 2" evidence="6">
    <location>
        <begin position="104"/>
        <end position="154"/>
    </location>
</feature>
<dbReference type="EMBL" id="JAANYN010000007">
    <property type="protein sequence ID" value="NHE58560.1"/>
    <property type="molecule type" value="Genomic_DNA"/>
</dbReference>
<feature type="domain" description="RNA polymerase sigma-70 region 2" evidence="5">
    <location>
        <begin position="10"/>
        <end position="72"/>
    </location>
</feature>
<dbReference type="InterPro" id="IPR039425">
    <property type="entry name" value="RNA_pol_sigma-70-like"/>
</dbReference>
<keyword evidence="2" id="KW-0805">Transcription regulation</keyword>
<evidence type="ECO:0000256" key="2">
    <source>
        <dbReference type="ARBA" id="ARBA00023015"/>
    </source>
</evidence>
<dbReference type="Gene3D" id="1.10.1740.10">
    <property type="match status" value="1"/>
</dbReference>
<evidence type="ECO:0000256" key="4">
    <source>
        <dbReference type="ARBA" id="ARBA00023163"/>
    </source>
</evidence>
<comment type="similarity">
    <text evidence="1">Belongs to the sigma-70 factor family. ECF subfamily.</text>
</comment>
<dbReference type="Pfam" id="PF08281">
    <property type="entry name" value="Sigma70_r4_2"/>
    <property type="match status" value="1"/>
</dbReference>
<dbReference type="NCBIfam" id="TIGR02937">
    <property type="entry name" value="sigma70-ECF"/>
    <property type="match status" value="1"/>
</dbReference>
<evidence type="ECO:0000313" key="7">
    <source>
        <dbReference type="EMBL" id="NHE58560.1"/>
    </source>
</evidence>
<evidence type="ECO:0000259" key="6">
    <source>
        <dbReference type="Pfam" id="PF08281"/>
    </source>
</evidence>
<dbReference type="InterPro" id="IPR014327">
    <property type="entry name" value="RNA_pol_sigma70_bacteroid"/>
</dbReference>